<dbReference type="AlphaFoldDB" id="A0A9P6CC45"/>
<protein>
    <submittedName>
        <fullName evidence="1">Uncharacterized protein</fullName>
    </submittedName>
</protein>
<comment type="caution">
    <text evidence="1">The sequence shown here is derived from an EMBL/GenBank/DDBJ whole genome shotgun (WGS) entry which is preliminary data.</text>
</comment>
<sequence length="191" mass="21267">MSRAPLCPINDETDVLAAAAHNLTIDSHGRRPIVHALEDESFGDADKALSMPVRTPFVSYPVDMPQEFSQQYFPNFFPDLYDGSNHTIREKEFLMAQPEIFTNLQFRHEHSHALDQLGFPPSGTGYTSTLTPDQVTTFLASSARSHGSSINTFLLSKNASQPGTYTSDMNAPLPVMDEEEESNISIMEERV</sequence>
<gene>
    <name evidence="1" type="ORF">BDZ94DRAFT_1315980</name>
</gene>
<name>A0A9P6CC45_9AGAR</name>
<evidence type="ECO:0000313" key="2">
    <source>
        <dbReference type="Proteomes" id="UP000807353"/>
    </source>
</evidence>
<proteinExistence type="predicted"/>
<dbReference type="EMBL" id="MU150568">
    <property type="protein sequence ID" value="KAF9455663.1"/>
    <property type="molecule type" value="Genomic_DNA"/>
</dbReference>
<organism evidence="1 2">
    <name type="scientific">Collybia nuda</name>
    <dbReference type="NCBI Taxonomy" id="64659"/>
    <lineage>
        <taxon>Eukaryota</taxon>
        <taxon>Fungi</taxon>
        <taxon>Dikarya</taxon>
        <taxon>Basidiomycota</taxon>
        <taxon>Agaricomycotina</taxon>
        <taxon>Agaricomycetes</taxon>
        <taxon>Agaricomycetidae</taxon>
        <taxon>Agaricales</taxon>
        <taxon>Tricholomatineae</taxon>
        <taxon>Clitocybaceae</taxon>
        <taxon>Collybia</taxon>
    </lineage>
</organism>
<accession>A0A9P6CC45</accession>
<evidence type="ECO:0000313" key="1">
    <source>
        <dbReference type="EMBL" id="KAF9455663.1"/>
    </source>
</evidence>
<dbReference type="Proteomes" id="UP000807353">
    <property type="component" value="Unassembled WGS sequence"/>
</dbReference>
<keyword evidence="2" id="KW-1185">Reference proteome</keyword>
<reference evidence="1" key="1">
    <citation type="submission" date="2020-11" db="EMBL/GenBank/DDBJ databases">
        <authorList>
            <consortium name="DOE Joint Genome Institute"/>
            <person name="Ahrendt S."/>
            <person name="Riley R."/>
            <person name="Andreopoulos W."/>
            <person name="Labutti K."/>
            <person name="Pangilinan J."/>
            <person name="Ruiz-Duenas F.J."/>
            <person name="Barrasa J.M."/>
            <person name="Sanchez-Garcia M."/>
            <person name="Camarero S."/>
            <person name="Miyauchi S."/>
            <person name="Serrano A."/>
            <person name="Linde D."/>
            <person name="Babiker R."/>
            <person name="Drula E."/>
            <person name="Ayuso-Fernandez I."/>
            <person name="Pacheco R."/>
            <person name="Padilla G."/>
            <person name="Ferreira P."/>
            <person name="Barriuso J."/>
            <person name="Kellner H."/>
            <person name="Castanera R."/>
            <person name="Alfaro M."/>
            <person name="Ramirez L."/>
            <person name="Pisabarro A.G."/>
            <person name="Kuo A."/>
            <person name="Tritt A."/>
            <person name="Lipzen A."/>
            <person name="He G."/>
            <person name="Yan M."/>
            <person name="Ng V."/>
            <person name="Cullen D."/>
            <person name="Martin F."/>
            <person name="Rosso M.-N."/>
            <person name="Henrissat B."/>
            <person name="Hibbett D."/>
            <person name="Martinez A.T."/>
            <person name="Grigoriev I.V."/>
        </authorList>
    </citation>
    <scope>NUCLEOTIDE SEQUENCE</scope>
    <source>
        <strain evidence="1">CBS 247.69</strain>
    </source>
</reference>